<comment type="caution">
    <text evidence="5">The sequence shown here is derived from an EMBL/GenBank/DDBJ whole genome shotgun (WGS) entry which is preliminary data.</text>
</comment>
<evidence type="ECO:0000256" key="3">
    <source>
        <dbReference type="ARBA" id="ARBA00023180"/>
    </source>
</evidence>
<dbReference type="Proteomes" id="UP001268651">
    <property type="component" value="Unassembled WGS sequence"/>
</dbReference>
<dbReference type="InterPro" id="IPR013519">
    <property type="entry name" value="Int_alpha_beta-p"/>
</dbReference>
<dbReference type="Pfam" id="PF07593">
    <property type="entry name" value="UnbV_ASPIC"/>
    <property type="match status" value="1"/>
</dbReference>
<dbReference type="SUPFAM" id="SSF69318">
    <property type="entry name" value="Integrin alpha N-terminal domain"/>
    <property type="match status" value="3"/>
</dbReference>
<dbReference type="Gene3D" id="2.130.10.130">
    <property type="entry name" value="Integrin alpha, N-terminal"/>
    <property type="match status" value="4"/>
</dbReference>
<evidence type="ECO:0000256" key="2">
    <source>
        <dbReference type="ARBA" id="ARBA00022737"/>
    </source>
</evidence>
<dbReference type="PROSITE" id="PS51257">
    <property type="entry name" value="PROKAR_LIPOPROTEIN"/>
    <property type="match status" value="1"/>
</dbReference>
<accession>A0ABU3U3X4</accession>
<feature type="domain" description="ASPIC/UnbV" evidence="4">
    <location>
        <begin position="531"/>
        <end position="598"/>
    </location>
</feature>
<gene>
    <name evidence="5" type="ORF">RXV94_02685</name>
</gene>
<protein>
    <submittedName>
        <fullName evidence="5">VCBS repeat-containing protein</fullName>
    </submittedName>
</protein>
<evidence type="ECO:0000313" key="5">
    <source>
        <dbReference type="EMBL" id="MDU8885051.1"/>
    </source>
</evidence>
<dbReference type="SMART" id="SM00191">
    <property type="entry name" value="Int_alpha"/>
    <property type="match status" value="2"/>
</dbReference>
<keyword evidence="6" id="KW-1185">Reference proteome</keyword>
<evidence type="ECO:0000259" key="4">
    <source>
        <dbReference type="Pfam" id="PF07593"/>
    </source>
</evidence>
<name>A0ABU3U3X4_9FLAO</name>
<dbReference type="InterPro" id="IPR013517">
    <property type="entry name" value="FG-GAP"/>
</dbReference>
<dbReference type="PANTHER" id="PTHR16026:SF0">
    <property type="entry name" value="CARTILAGE ACIDIC PROTEIN 1"/>
    <property type="match status" value="1"/>
</dbReference>
<keyword evidence="3" id="KW-0325">Glycoprotein</keyword>
<dbReference type="Pfam" id="PF13517">
    <property type="entry name" value="FG-GAP_3"/>
    <property type="match status" value="5"/>
</dbReference>
<keyword evidence="2" id="KW-0677">Repeat</keyword>
<dbReference type="PANTHER" id="PTHR16026">
    <property type="entry name" value="CARTILAGE ACIDIC PROTEIN 1"/>
    <property type="match status" value="1"/>
</dbReference>
<keyword evidence="1" id="KW-0732">Signal</keyword>
<organism evidence="5 6">
    <name type="scientific">Gilvirhabdus luticola</name>
    <dbReference type="NCBI Taxonomy" id="3079858"/>
    <lineage>
        <taxon>Bacteria</taxon>
        <taxon>Pseudomonadati</taxon>
        <taxon>Bacteroidota</taxon>
        <taxon>Flavobacteriia</taxon>
        <taxon>Flavobacteriales</taxon>
        <taxon>Flavobacteriaceae</taxon>
        <taxon>Gilvirhabdus</taxon>
    </lineage>
</organism>
<dbReference type="InterPro" id="IPR027039">
    <property type="entry name" value="Crtac1"/>
</dbReference>
<dbReference type="RefSeq" id="WP_316660881.1">
    <property type="nucleotide sequence ID" value="NZ_JAWHTF010000001.1"/>
</dbReference>
<reference evidence="5 6" key="1">
    <citation type="submission" date="2023-10" db="EMBL/GenBank/DDBJ databases">
        <title>Marimonas sp. nov. isolated from tidal mud flat.</title>
        <authorList>
            <person name="Jaincy N.J."/>
            <person name="Srinivasan S."/>
            <person name="Lee S.-S."/>
        </authorList>
    </citation>
    <scope>NUCLEOTIDE SEQUENCE [LARGE SCALE GENOMIC DNA]</scope>
    <source>
        <strain evidence="5 6">MJ-SS3</strain>
    </source>
</reference>
<dbReference type="InterPro" id="IPR011519">
    <property type="entry name" value="UnbV_ASPIC"/>
</dbReference>
<evidence type="ECO:0000256" key="1">
    <source>
        <dbReference type="ARBA" id="ARBA00022729"/>
    </source>
</evidence>
<dbReference type="InterPro" id="IPR028994">
    <property type="entry name" value="Integrin_alpha_N"/>
</dbReference>
<proteinExistence type="predicted"/>
<dbReference type="EMBL" id="JAWHTF010000001">
    <property type="protein sequence ID" value="MDU8885051.1"/>
    <property type="molecule type" value="Genomic_DNA"/>
</dbReference>
<evidence type="ECO:0000313" key="6">
    <source>
        <dbReference type="Proteomes" id="UP001268651"/>
    </source>
</evidence>
<sequence length="1098" mass="122473">MRKIIILSVLLTSVFSCVNDKNENSKISDNPLYTKLDNTETGIDFINKVENEKDFNIFNYRNFYNGGGVAIGDINNDGLPDVYLTANRTKNKLYLNKGDFKFEDISQISNTSGNRSWSTGVVMVDINADGWLDIYVCNAGNVQGDDQKNELFINNKDLTFTESAEEYNLADSGFTTHTAFFDYDGDGDLDAYILNNSFIPVSSLGYVNKRDLRSEEWDLPEVFKGGGDKLMRNDGGVFVDVSKKAGIYGSLIGFGLGVTIGDVNNDMLLDIYVSNDFYEHDYLYINNGDGTFKEDIKNRMSHLSMSSMGADMADINNDGRPEIFVTDMLPENDERLKNTSDFERFDVYQLKKNNDFYNQYMQNTLQLNNGDESFSEVAFFSGIAKTDWSWGALIFDMDNDGYKDIYVCNGIYHDLTNQDFTDFFANEVYQGMAISGVKTSQDSIINSMPSNAVTNYAYKNNHDLTFENETHNWGFDEPSFSNGAAYGDLDNDGDLDLVVNNLNMPLFVYKNNSVNNYLKVNLIGQAPNTFAIGSVVEVFTNNQIIRQELIPTRGFQSSIDYVLTFGLGNSVKADSIKVIWPNTKVHHIGQTNANQQLTLSIEKAKENFKLNPIKKPVNYFDEIQQNLITHNEDTYIDFNYEGLIPKMLSKEGPALAVGDVNNDGNEDVYIGGAYNQKGQLYLLDKEGVLKPSSFRTDAVFEDTCAVFVDIDGDGDKDLLVGSGGNFKNARTGVRAYINDGKGIFGDYKIIARTNTNISTIAPNDFDNDGDIDLFVGSLSVVGTYGVDPENVFLENDGNGNFNDITMTKASQIKSIGMTTAAVWQDIDEDGKEDLIIVGEWMSPKIFKNDGTSLKELDSNLKDYSGMYNTVEASDFDNDGDVDLVFGNRGLNSIYQADKEHPAKMFVNDFDSNGTIEQIFTQTLDGRDVPIHLKRELTGQIVSLKKQNLKFSEYATKSIDELFASEVMAASTVKQVTTFSSYVAYNNGHGNFTVQELPSVAQLSCICSIKCIDINKDGVPDLILGGNNFSFKPQFSRLDANQGLVLFGNDKGEFINQTQTGFKVKGEVKAMEWFTNESGKRYLIVGINDEQPKIFSIND</sequence>